<dbReference type="Gene3D" id="3.30.70.20">
    <property type="match status" value="1"/>
</dbReference>
<dbReference type="Pfam" id="PF00037">
    <property type="entry name" value="Fer4"/>
    <property type="match status" value="2"/>
</dbReference>
<dbReference type="Proteomes" id="UP000886289">
    <property type="component" value="Unassembled WGS sequence"/>
</dbReference>
<reference evidence="5" key="1">
    <citation type="journal article" date="2020" name="mSystems">
        <title>Genome- and Community-Level Interaction Insights into Carbon Utilization and Element Cycling Functions of Hydrothermarchaeota in Hydrothermal Sediment.</title>
        <authorList>
            <person name="Zhou Z."/>
            <person name="Liu Y."/>
            <person name="Xu W."/>
            <person name="Pan J."/>
            <person name="Luo Z.H."/>
            <person name="Li M."/>
        </authorList>
    </citation>
    <scope>NUCLEOTIDE SEQUENCE [LARGE SCALE GENOMIC DNA]</scope>
    <source>
        <strain evidence="5">HyVt-233</strain>
    </source>
</reference>
<organism evidence="5">
    <name type="scientific">Desulfofervidus auxilii</name>
    <dbReference type="NCBI Taxonomy" id="1621989"/>
    <lineage>
        <taxon>Bacteria</taxon>
        <taxon>Pseudomonadati</taxon>
        <taxon>Thermodesulfobacteriota</taxon>
        <taxon>Candidatus Desulfofervidia</taxon>
        <taxon>Candidatus Desulfofervidales</taxon>
        <taxon>Candidatus Desulfofervidaceae</taxon>
        <taxon>Candidatus Desulfofervidus</taxon>
    </lineage>
</organism>
<evidence type="ECO:0000259" key="4">
    <source>
        <dbReference type="PROSITE" id="PS51379"/>
    </source>
</evidence>
<sequence>MRICIASGKGGTGKTTIATNLAAVLGKVAQYVDCDVEEPNGHLFLKPKIEYSEIVSVPVPKVDLEKCDFCRKCADFCQFNAIAVLGKNVLIFPELCHSCGGCKLICPKEAIFETSKEIGRLEKGIAKEVEFVHGYLKIGEAQAVPLIERVKKEIKPNKVAVIDAPPGTSCPVIAALKGVDMAILVTEPTPFGLYDLKLAVGVVRILNIPLGVVINRADLGDERVFDYCEKENIPILMTIPFDKKIAEDYAKGELLVRKTFWHDRFLNLWTKIKTISGDKL</sequence>
<keyword evidence="1" id="KW-0479">Metal-binding</keyword>
<keyword evidence="3" id="KW-0411">Iron-sulfur</keyword>
<dbReference type="PROSITE" id="PS00198">
    <property type="entry name" value="4FE4S_FER_1"/>
    <property type="match status" value="1"/>
</dbReference>
<protein>
    <submittedName>
        <fullName evidence="5">(4Fe-4S)-binding protein</fullName>
    </submittedName>
</protein>
<dbReference type="PANTHER" id="PTHR43063:SF1">
    <property type="entry name" value="4FE-4S CLUSTER CONTAINING PARA FAMILY ATPASE PROTEIN"/>
    <property type="match status" value="1"/>
</dbReference>
<dbReference type="Gene3D" id="3.40.50.300">
    <property type="entry name" value="P-loop containing nucleotide triphosphate hydrolases"/>
    <property type="match status" value="1"/>
</dbReference>
<evidence type="ECO:0000256" key="2">
    <source>
        <dbReference type="ARBA" id="ARBA00023004"/>
    </source>
</evidence>
<name>A0A7C0U3K9_DESA2</name>
<dbReference type="InterPro" id="IPR017900">
    <property type="entry name" value="4Fe4S_Fe_S_CS"/>
</dbReference>
<dbReference type="PROSITE" id="PS51379">
    <property type="entry name" value="4FE4S_FER_2"/>
    <property type="match status" value="2"/>
</dbReference>
<dbReference type="EMBL" id="DRBS01000322">
    <property type="protein sequence ID" value="HDD44939.1"/>
    <property type="molecule type" value="Genomic_DNA"/>
</dbReference>
<dbReference type="InterPro" id="IPR017896">
    <property type="entry name" value="4Fe4S_Fe-S-bd"/>
</dbReference>
<dbReference type="SUPFAM" id="SSF54862">
    <property type="entry name" value="4Fe-4S ferredoxins"/>
    <property type="match status" value="1"/>
</dbReference>
<dbReference type="GO" id="GO:0051536">
    <property type="term" value="F:iron-sulfur cluster binding"/>
    <property type="evidence" value="ECO:0007669"/>
    <property type="project" value="UniProtKB-KW"/>
</dbReference>
<evidence type="ECO:0000256" key="1">
    <source>
        <dbReference type="ARBA" id="ARBA00022723"/>
    </source>
</evidence>
<keyword evidence="2" id="KW-0408">Iron</keyword>
<evidence type="ECO:0000313" key="5">
    <source>
        <dbReference type="EMBL" id="HDD44939.1"/>
    </source>
</evidence>
<dbReference type="InterPro" id="IPR002586">
    <property type="entry name" value="CobQ/CobB/MinD/ParA_Nub-bd_dom"/>
</dbReference>
<dbReference type="AlphaFoldDB" id="A0A7C0U3K9"/>
<gene>
    <name evidence="5" type="ORF">ENG63_08795</name>
</gene>
<dbReference type="Pfam" id="PF01656">
    <property type="entry name" value="CbiA"/>
    <property type="match status" value="1"/>
</dbReference>
<dbReference type="SUPFAM" id="SSF52540">
    <property type="entry name" value="P-loop containing nucleoside triphosphate hydrolases"/>
    <property type="match status" value="1"/>
</dbReference>
<proteinExistence type="predicted"/>
<comment type="caution">
    <text evidence="5">The sequence shown here is derived from an EMBL/GenBank/DDBJ whole genome shotgun (WGS) entry which is preliminary data.</text>
</comment>
<feature type="domain" description="4Fe-4S ferredoxin-type" evidence="4">
    <location>
        <begin position="89"/>
        <end position="117"/>
    </location>
</feature>
<dbReference type="GO" id="GO:0046872">
    <property type="term" value="F:metal ion binding"/>
    <property type="evidence" value="ECO:0007669"/>
    <property type="project" value="UniProtKB-KW"/>
</dbReference>
<dbReference type="PANTHER" id="PTHR43063">
    <property type="entry name" value="4FE-4S CLUSTER CONTAINING PARA FAMILY ATPASE PROTEIN"/>
    <property type="match status" value="1"/>
</dbReference>
<evidence type="ECO:0000256" key="3">
    <source>
        <dbReference type="ARBA" id="ARBA00023014"/>
    </source>
</evidence>
<accession>A0A7C0U3K9</accession>
<feature type="domain" description="4Fe-4S ferredoxin-type" evidence="4">
    <location>
        <begin position="58"/>
        <end position="87"/>
    </location>
</feature>
<dbReference type="InterPro" id="IPR027417">
    <property type="entry name" value="P-loop_NTPase"/>
</dbReference>
<dbReference type="CDD" id="cd03110">
    <property type="entry name" value="SIMIBI_bact_arch"/>
    <property type="match status" value="1"/>
</dbReference>